<reference evidence="1" key="1">
    <citation type="submission" date="2022-03" db="EMBL/GenBank/DDBJ databases">
        <title>Genomic analyses of argali, domestic sheep and their hybrids provide insights into chromosomal evolution, heterosis and genetic basis of agronomic traits.</title>
        <authorList>
            <person name="Li M."/>
        </authorList>
    </citation>
    <scope>NUCLEOTIDE SEQUENCE</scope>
    <source>
        <strain evidence="1">CAU-MHL-2022a</strain>
        <tissue evidence="1">Skin</tissue>
    </source>
</reference>
<evidence type="ECO:0000313" key="1">
    <source>
        <dbReference type="EMBL" id="KAI4531421.1"/>
    </source>
</evidence>
<organism evidence="1 2">
    <name type="scientific">Ovis ammon polii</name>
    <dbReference type="NCBI Taxonomy" id="230172"/>
    <lineage>
        <taxon>Eukaryota</taxon>
        <taxon>Metazoa</taxon>
        <taxon>Chordata</taxon>
        <taxon>Craniata</taxon>
        <taxon>Vertebrata</taxon>
        <taxon>Euteleostomi</taxon>
        <taxon>Mammalia</taxon>
        <taxon>Eutheria</taxon>
        <taxon>Laurasiatheria</taxon>
        <taxon>Artiodactyla</taxon>
        <taxon>Ruminantia</taxon>
        <taxon>Pecora</taxon>
        <taxon>Bovidae</taxon>
        <taxon>Caprinae</taxon>
        <taxon>Ovis</taxon>
    </lineage>
</organism>
<proteinExistence type="predicted"/>
<sequence>MVLPPPGALCSGDAEDIQTGAAPLTSTARTRELPGYSPPWILSQDSGGGGAFVGFILSLHAALLSQDGPSYVLALRALGQPSRWATPATVGNCNSWEPQVPDLKAVLTAVLPPVPPNRAVVRLTYTIIPVGTLQVLLGMLCISPGEECNYLVMTCSEGAAKVWGSPLGAWTGSLKVHDHQGMKTFGLKAGLAAMKPTCPS</sequence>
<dbReference type="EMBL" id="JAKZEL010000023">
    <property type="protein sequence ID" value="KAI4531421.1"/>
    <property type="molecule type" value="Genomic_DNA"/>
</dbReference>
<gene>
    <name evidence="1" type="ORF">MG293_017935</name>
</gene>
<dbReference type="AlphaFoldDB" id="A0AAD4TRM2"/>
<dbReference type="Proteomes" id="UP001214576">
    <property type="component" value="Unassembled WGS sequence"/>
</dbReference>
<evidence type="ECO:0000313" key="2">
    <source>
        <dbReference type="Proteomes" id="UP001214576"/>
    </source>
</evidence>
<comment type="caution">
    <text evidence="1">The sequence shown here is derived from an EMBL/GenBank/DDBJ whole genome shotgun (WGS) entry which is preliminary data.</text>
</comment>
<name>A0AAD4TRM2_OVIAM</name>
<protein>
    <submittedName>
        <fullName evidence="1">Uncharacterized protein</fullName>
    </submittedName>
</protein>
<keyword evidence="2" id="KW-1185">Reference proteome</keyword>
<accession>A0AAD4TRM2</accession>